<reference evidence="1" key="1">
    <citation type="submission" date="2009-10" db="EMBL/GenBank/DDBJ databases">
        <title>Diversity of trophic interactions inside an arsenic-rich microbial ecosystem.</title>
        <authorList>
            <person name="Bertin P.N."/>
            <person name="Heinrich-Salmeron A."/>
            <person name="Pelletier E."/>
            <person name="Goulhen-Chollet F."/>
            <person name="Arsene-Ploetze F."/>
            <person name="Gallien S."/>
            <person name="Calteau A."/>
            <person name="Vallenet D."/>
            <person name="Casiot C."/>
            <person name="Chane-Woon-Ming B."/>
            <person name="Giloteaux L."/>
            <person name="Barakat M."/>
            <person name="Bonnefoy V."/>
            <person name="Bruneel O."/>
            <person name="Chandler M."/>
            <person name="Cleiss J."/>
            <person name="Duran R."/>
            <person name="Elbaz-Poulichet F."/>
            <person name="Fonknechten N."/>
            <person name="Lauga B."/>
            <person name="Mornico D."/>
            <person name="Ortet P."/>
            <person name="Schaeffer C."/>
            <person name="Siguier P."/>
            <person name="Alexander Thil Smith A."/>
            <person name="Van Dorsselaer A."/>
            <person name="Weissenbach J."/>
            <person name="Medigue C."/>
            <person name="Le Paslier D."/>
        </authorList>
    </citation>
    <scope>NUCLEOTIDE SEQUENCE</scope>
</reference>
<accession>E6PTD4</accession>
<evidence type="ECO:0000313" key="1">
    <source>
        <dbReference type="EMBL" id="CBH98191.1"/>
    </source>
</evidence>
<protein>
    <recommendedName>
        <fullName evidence="2">ATPase AAA-type core domain-containing protein</fullName>
    </recommendedName>
</protein>
<evidence type="ECO:0008006" key="2">
    <source>
        <dbReference type="Google" id="ProtNLM"/>
    </source>
</evidence>
<gene>
    <name evidence="1" type="ORF">CARN2_3667</name>
</gene>
<name>E6PTD4_9ZZZZ</name>
<sequence length="188" mass="20882">MALTRHLQVVFSTHSPHLVTALPDDAIKTFHQLDDGRFTVIPSTHPYAAFRRLGSVTGGQVRVLVEDWLAQQVVQHALRLFEDEAQAAVFKVEYPSGGANAILKYQVPVLMGVPGHTLVLLDGDKKLIPEFVDPNTDMVALVNRRRASMWIQWHGVMRHKSAAATMDQTDIRGLITTVHRSVMEAASL</sequence>
<proteinExistence type="predicted"/>
<dbReference type="AlphaFoldDB" id="E6PTD4"/>
<dbReference type="EMBL" id="CABM01000049">
    <property type="protein sequence ID" value="CBH98191.1"/>
    <property type="molecule type" value="Genomic_DNA"/>
</dbReference>
<comment type="caution">
    <text evidence="1">The sequence shown here is derived from an EMBL/GenBank/DDBJ whole genome shotgun (WGS) entry which is preliminary data.</text>
</comment>
<organism evidence="1">
    <name type="scientific">mine drainage metagenome</name>
    <dbReference type="NCBI Taxonomy" id="410659"/>
    <lineage>
        <taxon>unclassified sequences</taxon>
        <taxon>metagenomes</taxon>
        <taxon>ecological metagenomes</taxon>
    </lineage>
</organism>